<gene>
    <name evidence="1" type="ORF">ERS013201_03565</name>
</gene>
<reference evidence="1 2" key="1">
    <citation type="submission" date="2015-07" db="EMBL/GenBank/DDBJ databases">
        <authorList>
            <consortium name="Pathogen Informatics"/>
        </authorList>
    </citation>
    <scope>NUCLEOTIDE SEQUENCE [LARGE SCALE GENOMIC DNA]</scope>
    <source>
        <strain evidence="1 2">A325</strain>
    </source>
</reference>
<dbReference type="EMBL" id="CWQJ01000033">
    <property type="protein sequence ID" value="CSC78980.1"/>
    <property type="molecule type" value="Genomic_DNA"/>
</dbReference>
<accession>A0A655ZRV5</accession>
<protein>
    <submittedName>
        <fullName evidence="1">Uncharacterized protein</fullName>
    </submittedName>
</protein>
<proteinExistence type="predicted"/>
<sequence>MVRAPALIAASTIRHKLSIGVRPASSQENSTSSVY</sequence>
<evidence type="ECO:0000313" key="2">
    <source>
        <dbReference type="Proteomes" id="UP000046067"/>
    </source>
</evidence>
<organism evidence="1 2">
    <name type="scientific">Vibrio cholerae</name>
    <dbReference type="NCBI Taxonomy" id="666"/>
    <lineage>
        <taxon>Bacteria</taxon>
        <taxon>Pseudomonadati</taxon>
        <taxon>Pseudomonadota</taxon>
        <taxon>Gammaproteobacteria</taxon>
        <taxon>Vibrionales</taxon>
        <taxon>Vibrionaceae</taxon>
        <taxon>Vibrio</taxon>
    </lineage>
</organism>
<dbReference type="AlphaFoldDB" id="A0A655ZRV5"/>
<name>A0A655ZRV5_VIBCL</name>
<dbReference type="Proteomes" id="UP000046067">
    <property type="component" value="Unassembled WGS sequence"/>
</dbReference>
<evidence type="ECO:0000313" key="1">
    <source>
        <dbReference type="EMBL" id="CSC78980.1"/>
    </source>
</evidence>